<reference evidence="2 3" key="1">
    <citation type="submission" date="2022-05" db="EMBL/GenBank/DDBJ databases">
        <authorList>
            <person name="Park J.-S."/>
        </authorList>
    </citation>
    <scope>NUCLEOTIDE SEQUENCE [LARGE SCALE GENOMIC DNA]</scope>
    <source>
        <strain evidence="2 3">2012CJ34-2</strain>
    </source>
</reference>
<evidence type="ECO:0000313" key="2">
    <source>
        <dbReference type="EMBL" id="MCL6270744.1"/>
    </source>
</evidence>
<comment type="caution">
    <text evidence="2">The sequence shown here is derived from an EMBL/GenBank/DDBJ whole genome shotgun (WGS) entry which is preliminary data.</text>
</comment>
<feature type="signal peptide" evidence="1">
    <location>
        <begin position="1"/>
        <end position="29"/>
    </location>
</feature>
<evidence type="ECO:0000313" key="3">
    <source>
        <dbReference type="Proteomes" id="UP001203338"/>
    </source>
</evidence>
<feature type="chain" id="PRO_5045956024" evidence="1">
    <location>
        <begin position="30"/>
        <end position="115"/>
    </location>
</feature>
<accession>A0ABT0PHA4</accession>
<proteinExistence type="predicted"/>
<protein>
    <submittedName>
        <fullName evidence="2">Uncharacterized protein</fullName>
    </submittedName>
</protein>
<dbReference type="RefSeq" id="WP_249700028.1">
    <property type="nucleotide sequence ID" value="NZ_JAMFLX010000016.1"/>
</dbReference>
<gene>
    <name evidence="2" type="ORF">M3P05_12500</name>
</gene>
<name>A0ABT0PHA4_9GAMM</name>
<keyword evidence="3" id="KW-1185">Reference proteome</keyword>
<dbReference type="Proteomes" id="UP001203338">
    <property type="component" value="Unassembled WGS sequence"/>
</dbReference>
<dbReference type="EMBL" id="JAMFLX010000016">
    <property type="protein sequence ID" value="MCL6270744.1"/>
    <property type="molecule type" value="Genomic_DNA"/>
</dbReference>
<evidence type="ECO:0000256" key="1">
    <source>
        <dbReference type="SAM" id="SignalP"/>
    </source>
</evidence>
<keyword evidence="1" id="KW-0732">Signal</keyword>
<sequence length="115" mass="12384">MKMFSSSTAKIISFLINITFLFASSSSFAAEEYVSGNISNLTAIESGIMIMMDKGMPDNCKGSPYGWMLIENENSFLGATVLSIWLKGKRSGTIYTSGRPGGKGFCIVNQFDPAG</sequence>
<organism evidence="2 3">
    <name type="scientific">Parendozoicomonas callyspongiae</name>
    <dbReference type="NCBI Taxonomy" id="2942213"/>
    <lineage>
        <taxon>Bacteria</taxon>
        <taxon>Pseudomonadati</taxon>
        <taxon>Pseudomonadota</taxon>
        <taxon>Gammaproteobacteria</taxon>
        <taxon>Oceanospirillales</taxon>
        <taxon>Endozoicomonadaceae</taxon>
        <taxon>Parendozoicomonas</taxon>
    </lineage>
</organism>